<feature type="domain" description="HTH araC/xylS-type" evidence="4">
    <location>
        <begin position="15"/>
        <end position="113"/>
    </location>
</feature>
<organism evidence="5 6">
    <name type="scientific">Thermobacillus xylanilyticus</name>
    <dbReference type="NCBI Taxonomy" id="76633"/>
    <lineage>
        <taxon>Bacteria</taxon>
        <taxon>Bacillati</taxon>
        <taxon>Bacillota</taxon>
        <taxon>Bacilli</taxon>
        <taxon>Bacillales</taxon>
        <taxon>Paenibacillaceae</taxon>
        <taxon>Thermobacillus</taxon>
    </lineage>
</organism>
<gene>
    <name evidence="5" type="primary">txxe 3826</name>
    <name evidence="5" type="ORF">TXXE_00270</name>
</gene>
<dbReference type="Proteomes" id="UP000681526">
    <property type="component" value="Unassembled WGS sequence"/>
</dbReference>
<evidence type="ECO:0000313" key="6">
    <source>
        <dbReference type="Proteomes" id="UP000681526"/>
    </source>
</evidence>
<dbReference type="SUPFAM" id="SSF46689">
    <property type="entry name" value="Homeodomain-like"/>
    <property type="match status" value="2"/>
</dbReference>
<dbReference type="InterPro" id="IPR018062">
    <property type="entry name" value="HTH_AraC-typ_CS"/>
</dbReference>
<keyword evidence="1" id="KW-0805">Transcription regulation</keyword>
<keyword evidence="2" id="KW-0238">DNA-binding</keyword>
<dbReference type="InterPro" id="IPR020449">
    <property type="entry name" value="Tscrpt_reg_AraC-type_HTH"/>
</dbReference>
<protein>
    <submittedName>
        <fullName evidence="5">Transcriptional regulator, AraC family</fullName>
    </submittedName>
</protein>
<keyword evidence="6" id="KW-1185">Reference proteome</keyword>
<evidence type="ECO:0000256" key="2">
    <source>
        <dbReference type="ARBA" id="ARBA00023125"/>
    </source>
</evidence>
<comment type="caution">
    <text evidence="5">The sequence shown here is derived from an EMBL/GenBank/DDBJ whole genome shotgun (WGS) entry which is preliminary data.</text>
</comment>
<accession>A0ABN7RFS3</accession>
<sequence>MLNGDPVSDKYPELIEVMKYIRQNLHEPLTIEQLSRYAAHSPFHFIRIFKEQTGLTPQYYIASLRLQKAKELLMTTDLPVRDIAMELGYQSLGSFTTRFGRSVGLTPAEFRNSAAHAAEHLRQLTDAAIWHSGHERAPGDCVEGSFRTEIPFEGFVMVGLFSKPIPDGLPDYGTLVRADNAFRFSGVKPGIYYLMATTVSWGMQARDILLPDMTLRARSASPLVVRHGERTPHQELTLRPPRFDDPPILVSLPLLMEMFYLQQTGKGSGLPGPR</sequence>
<dbReference type="PANTHER" id="PTHR46796">
    <property type="entry name" value="HTH-TYPE TRANSCRIPTIONAL ACTIVATOR RHAS-RELATED"/>
    <property type="match status" value="1"/>
</dbReference>
<evidence type="ECO:0000256" key="1">
    <source>
        <dbReference type="ARBA" id="ARBA00023015"/>
    </source>
</evidence>
<keyword evidence="3" id="KW-0804">Transcription</keyword>
<dbReference type="InterPro" id="IPR009057">
    <property type="entry name" value="Homeodomain-like_sf"/>
</dbReference>
<evidence type="ECO:0000256" key="3">
    <source>
        <dbReference type="ARBA" id="ARBA00023163"/>
    </source>
</evidence>
<dbReference type="PROSITE" id="PS01124">
    <property type="entry name" value="HTH_ARAC_FAMILY_2"/>
    <property type="match status" value="1"/>
</dbReference>
<dbReference type="PANTHER" id="PTHR46796:SF2">
    <property type="entry name" value="TRANSCRIPTIONAL REGULATORY PROTEIN"/>
    <property type="match status" value="1"/>
</dbReference>
<dbReference type="PRINTS" id="PR00032">
    <property type="entry name" value="HTHARAC"/>
</dbReference>
<dbReference type="EMBL" id="CAJRAY010000001">
    <property type="protein sequence ID" value="CAG5076200.1"/>
    <property type="molecule type" value="Genomic_DNA"/>
</dbReference>
<dbReference type="Gene3D" id="1.10.10.60">
    <property type="entry name" value="Homeodomain-like"/>
    <property type="match status" value="2"/>
</dbReference>
<dbReference type="InterPro" id="IPR050204">
    <property type="entry name" value="AraC_XylS_family_regulators"/>
</dbReference>
<reference evidence="5 6" key="1">
    <citation type="submission" date="2021-04" db="EMBL/GenBank/DDBJ databases">
        <authorList>
            <person name="Rakotoarivonina H."/>
        </authorList>
    </citation>
    <scope>NUCLEOTIDE SEQUENCE [LARGE SCALE GENOMIC DNA]</scope>
    <source>
        <strain evidence="5 6">XE</strain>
    </source>
</reference>
<dbReference type="Pfam" id="PF12833">
    <property type="entry name" value="HTH_18"/>
    <property type="match status" value="1"/>
</dbReference>
<name>A0ABN7RFS3_THEXY</name>
<dbReference type="PROSITE" id="PS00041">
    <property type="entry name" value="HTH_ARAC_FAMILY_1"/>
    <property type="match status" value="1"/>
</dbReference>
<dbReference type="SMART" id="SM00342">
    <property type="entry name" value="HTH_ARAC"/>
    <property type="match status" value="1"/>
</dbReference>
<dbReference type="InterPro" id="IPR018060">
    <property type="entry name" value="HTH_AraC"/>
</dbReference>
<proteinExistence type="predicted"/>
<evidence type="ECO:0000259" key="4">
    <source>
        <dbReference type="PROSITE" id="PS01124"/>
    </source>
</evidence>
<evidence type="ECO:0000313" key="5">
    <source>
        <dbReference type="EMBL" id="CAG5076200.1"/>
    </source>
</evidence>